<dbReference type="InterPro" id="IPR013320">
    <property type="entry name" value="ConA-like_dom_sf"/>
</dbReference>
<dbReference type="Gene3D" id="2.60.120.200">
    <property type="match status" value="1"/>
</dbReference>
<gene>
    <name evidence="4" type="ORF">ACFOZ0_02680</name>
</gene>
<dbReference type="SUPFAM" id="SSF49899">
    <property type="entry name" value="Concanavalin A-like lectins/glucanases"/>
    <property type="match status" value="1"/>
</dbReference>
<protein>
    <submittedName>
        <fullName evidence="4">LamG-like jellyroll fold domain-containing protein</fullName>
    </submittedName>
</protein>
<keyword evidence="2" id="KW-1015">Disulfide bond</keyword>
<accession>A0ABV7S5M7</accession>
<reference evidence="5" key="1">
    <citation type="journal article" date="2019" name="Int. J. Syst. Evol. Microbiol.">
        <title>The Global Catalogue of Microorganisms (GCM) 10K type strain sequencing project: providing services to taxonomists for standard genome sequencing and annotation.</title>
        <authorList>
            <consortium name="The Broad Institute Genomics Platform"/>
            <consortium name="The Broad Institute Genome Sequencing Center for Infectious Disease"/>
            <person name="Wu L."/>
            <person name="Ma J."/>
        </authorList>
    </citation>
    <scope>NUCLEOTIDE SEQUENCE [LARGE SCALE GENOMIC DNA]</scope>
    <source>
        <strain evidence="5">CGMCC 4.7035</strain>
    </source>
</reference>
<evidence type="ECO:0000259" key="3">
    <source>
        <dbReference type="SMART" id="SM00560"/>
    </source>
</evidence>
<dbReference type="SMART" id="SM00560">
    <property type="entry name" value="LamGL"/>
    <property type="match status" value="1"/>
</dbReference>
<evidence type="ECO:0000313" key="4">
    <source>
        <dbReference type="EMBL" id="MFC3572208.1"/>
    </source>
</evidence>
<dbReference type="EMBL" id="JBHRWR010000002">
    <property type="protein sequence ID" value="MFC3572208.1"/>
    <property type="molecule type" value="Genomic_DNA"/>
</dbReference>
<evidence type="ECO:0000313" key="5">
    <source>
        <dbReference type="Proteomes" id="UP001595701"/>
    </source>
</evidence>
<keyword evidence="5" id="KW-1185">Reference proteome</keyword>
<feature type="domain" description="LamG-like jellyroll fold" evidence="3">
    <location>
        <begin position="158"/>
        <end position="295"/>
    </location>
</feature>
<dbReference type="InterPro" id="IPR006558">
    <property type="entry name" value="LamG-like"/>
</dbReference>
<proteinExistence type="predicted"/>
<dbReference type="Proteomes" id="UP001595701">
    <property type="component" value="Unassembled WGS sequence"/>
</dbReference>
<organism evidence="4 5">
    <name type="scientific">Streptomyces yaanensis</name>
    <dbReference type="NCBI Taxonomy" id="1142239"/>
    <lineage>
        <taxon>Bacteria</taxon>
        <taxon>Bacillati</taxon>
        <taxon>Actinomycetota</taxon>
        <taxon>Actinomycetes</taxon>
        <taxon>Kitasatosporales</taxon>
        <taxon>Streptomycetaceae</taxon>
        <taxon>Streptomyces</taxon>
    </lineage>
</organism>
<evidence type="ECO:0000256" key="2">
    <source>
        <dbReference type="ARBA" id="ARBA00023157"/>
    </source>
</evidence>
<sequence>MTLPMRTVVEATPDDPDVQAVLHGPVVLAGAYGDRADPWLPRLEVASVRQESANTLRFTARADGEEVALLPIARVHHQHYTVYWLTGEPPSPPPQFAAWHRFDETSGTTAADATGNGKTARLVGRAVWSPSGRIDGAVALDGTDGHVALAEDLLAGASAYSIAAWVGLDGQPGAWSRIFDLGTGVTANMFLTPLSGDGTLRYSITAGGAGAEQRIDTTPLPSDRWVHVAVTYGDGTAVLYVDGTEAGRNARVTVEPRHFGNHIRAGYIGRSQYADPYLKGAVDDFRVFGRTLSAAEVATLAQPASA</sequence>
<name>A0ABV7S5M7_9ACTN</name>
<dbReference type="RefSeq" id="WP_386275641.1">
    <property type="nucleotide sequence ID" value="NZ_JBHRWR010000002.1"/>
</dbReference>
<evidence type="ECO:0000256" key="1">
    <source>
        <dbReference type="ARBA" id="ARBA00022729"/>
    </source>
</evidence>
<keyword evidence="1" id="KW-0732">Signal</keyword>
<dbReference type="Pfam" id="PF13385">
    <property type="entry name" value="Laminin_G_3"/>
    <property type="match status" value="1"/>
</dbReference>
<comment type="caution">
    <text evidence="4">The sequence shown here is derived from an EMBL/GenBank/DDBJ whole genome shotgun (WGS) entry which is preliminary data.</text>
</comment>